<keyword evidence="3" id="KW-1185">Reference proteome</keyword>
<comment type="caution">
    <text evidence="2">The sequence shown here is derived from an EMBL/GenBank/DDBJ whole genome shotgun (WGS) entry which is preliminary data.</text>
</comment>
<accession>A0A5B7JEE6</accession>
<proteinExistence type="predicted"/>
<reference evidence="2 3" key="1">
    <citation type="submission" date="2019-05" db="EMBL/GenBank/DDBJ databases">
        <title>Another draft genome of Portunus trituberculatus and its Hox gene families provides insights of decapod evolution.</title>
        <authorList>
            <person name="Jeong J.-H."/>
            <person name="Song I."/>
            <person name="Kim S."/>
            <person name="Choi T."/>
            <person name="Kim D."/>
            <person name="Ryu S."/>
            <person name="Kim W."/>
        </authorList>
    </citation>
    <scope>NUCLEOTIDE SEQUENCE [LARGE SCALE GENOMIC DNA]</scope>
    <source>
        <tissue evidence="2">Muscle</tissue>
    </source>
</reference>
<evidence type="ECO:0000256" key="1">
    <source>
        <dbReference type="SAM" id="Phobius"/>
    </source>
</evidence>
<protein>
    <submittedName>
        <fullName evidence="2">Uncharacterized protein</fullName>
    </submittedName>
</protein>
<keyword evidence="1" id="KW-0812">Transmembrane</keyword>
<evidence type="ECO:0000313" key="3">
    <source>
        <dbReference type="Proteomes" id="UP000324222"/>
    </source>
</evidence>
<evidence type="ECO:0000313" key="2">
    <source>
        <dbReference type="EMBL" id="MPC90724.1"/>
    </source>
</evidence>
<sequence length="104" mass="11086">MNIPDEVKRESRTQVVPLNLPHAPGPHDDRRCFAKMGIICLRVAGAEGGINVLVPRVVNQTDRVEAAGGGCVTAAHLVELLLLLVVAVEAVVEFVVLVVEMIVA</sequence>
<gene>
    <name evidence="2" type="ORF">E2C01_085721</name>
</gene>
<dbReference type="EMBL" id="VSRR010085348">
    <property type="protein sequence ID" value="MPC90724.1"/>
    <property type="molecule type" value="Genomic_DNA"/>
</dbReference>
<dbReference type="AlphaFoldDB" id="A0A5B7JEE6"/>
<keyword evidence="1" id="KW-1133">Transmembrane helix</keyword>
<keyword evidence="1" id="KW-0472">Membrane</keyword>
<dbReference type="Proteomes" id="UP000324222">
    <property type="component" value="Unassembled WGS sequence"/>
</dbReference>
<feature type="transmembrane region" description="Helical" evidence="1">
    <location>
        <begin position="80"/>
        <end position="103"/>
    </location>
</feature>
<organism evidence="2 3">
    <name type="scientific">Portunus trituberculatus</name>
    <name type="common">Swimming crab</name>
    <name type="synonym">Neptunus trituberculatus</name>
    <dbReference type="NCBI Taxonomy" id="210409"/>
    <lineage>
        <taxon>Eukaryota</taxon>
        <taxon>Metazoa</taxon>
        <taxon>Ecdysozoa</taxon>
        <taxon>Arthropoda</taxon>
        <taxon>Crustacea</taxon>
        <taxon>Multicrustacea</taxon>
        <taxon>Malacostraca</taxon>
        <taxon>Eumalacostraca</taxon>
        <taxon>Eucarida</taxon>
        <taxon>Decapoda</taxon>
        <taxon>Pleocyemata</taxon>
        <taxon>Brachyura</taxon>
        <taxon>Eubrachyura</taxon>
        <taxon>Portunoidea</taxon>
        <taxon>Portunidae</taxon>
        <taxon>Portuninae</taxon>
        <taxon>Portunus</taxon>
    </lineage>
</organism>
<name>A0A5B7JEE6_PORTR</name>